<dbReference type="OrthoDB" id="9797595at2"/>
<name>A0A066WNQ4_9FLAO</name>
<evidence type="ECO:0000313" key="5">
    <source>
        <dbReference type="Proteomes" id="UP000027064"/>
    </source>
</evidence>
<evidence type="ECO:0000259" key="2">
    <source>
        <dbReference type="Pfam" id="PF03364"/>
    </source>
</evidence>
<gene>
    <name evidence="4" type="ORF">FEM21_13490</name>
</gene>
<dbReference type="InterPro" id="IPR023393">
    <property type="entry name" value="START-like_dom_sf"/>
</dbReference>
<dbReference type="SUPFAM" id="SSF55961">
    <property type="entry name" value="Bet v1-like"/>
    <property type="match status" value="1"/>
</dbReference>
<keyword evidence="5" id="KW-1185">Reference proteome</keyword>
<protein>
    <submittedName>
        <fullName evidence="4">Cyclase</fullName>
    </submittedName>
</protein>
<dbReference type="Gene3D" id="3.30.530.20">
    <property type="match status" value="1"/>
</dbReference>
<comment type="similarity">
    <text evidence="1">Belongs to the ribosome association toxin RatA family.</text>
</comment>
<dbReference type="Pfam" id="PF11127">
    <property type="entry name" value="YgaP-like_TM"/>
    <property type="match status" value="1"/>
</dbReference>
<dbReference type="InterPro" id="IPR047137">
    <property type="entry name" value="ORF3"/>
</dbReference>
<dbReference type="PATRIC" id="fig|1492738.3.peg.1341"/>
<sequence length="227" mass="25481">METRTFSPTQHHNMLGLKTNVSKLERIAMITAGAYLLYKGISKEEKCAGKITSGSAMLLRGVSGYCPVYDAVDHLKNDKTSNVNIRINSLINKPVNEVYGFWRNLENLPRFMNHLESVKTIDSKLSEWTAKGPAGIGKLSWKARIIKDEENQMLSWQSLADSTIENTGKVVFKPIGKTTEIDITISYHAPLGVAGEAAAKFLNPYFEKLIKDDIMNFKTYIESNNYL</sequence>
<proteinExistence type="inferred from homology"/>
<dbReference type="PANTHER" id="PTHR33824:SF7">
    <property type="entry name" value="POLYKETIDE CYCLASE_DEHYDRASE AND LIPID TRANSPORT SUPERFAMILY PROTEIN"/>
    <property type="match status" value="1"/>
</dbReference>
<evidence type="ECO:0000313" key="4">
    <source>
        <dbReference type="EMBL" id="KDN55466.1"/>
    </source>
</evidence>
<comment type="caution">
    <text evidence="4">The sequence shown here is derived from an EMBL/GenBank/DDBJ whole genome shotgun (WGS) entry which is preliminary data.</text>
</comment>
<dbReference type="eggNOG" id="COG5637">
    <property type="taxonomic scope" value="Bacteria"/>
</dbReference>
<reference evidence="4 5" key="1">
    <citation type="submission" date="2014-05" db="EMBL/GenBank/DDBJ databases">
        <title>Genome Sequence of Flavobacterium sp. EM1321.</title>
        <authorList>
            <person name="Shin S.-K."/>
            <person name="Yi H."/>
        </authorList>
    </citation>
    <scope>NUCLEOTIDE SEQUENCE [LARGE SCALE GENOMIC DNA]</scope>
    <source>
        <strain evidence="4 5">EM1321</strain>
    </source>
</reference>
<accession>A0A066WNQ4</accession>
<dbReference type="Pfam" id="PF03364">
    <property type="entry name" value="Polyketide_cyc"/>
    <property type="match status" value="1"/>
</dbReference>
<feature type="domain" description="Inner membrane protein YgaP-like transmembrane" evidence="3">
    <location>
        <begin position="18"/>
        <end position="73"/>
    </location>
</feature>
<feature type="domain" description="Coenzyme Q-binding protein COQ10 START" evidence="2">
    <location>
        <begin position="91"/>
        <end position="207"/>
    </location>
</feature>
<dbReference type="STRING" id="1492738.FEM21_13490"/>
<dbReference type="PANTHER" id="PTHR33824">
    <property type="entry name" value="POLYKETIDE CYCLASE/DEHYDRASE AND LIPID TRANSPORT SUPERFAMILY PROTEIN"/>
    <property type="match status" value="1"/>
</dbReference>
<dbReference type="CDD" id="cd07817">
    <property type="entry name" value="SRPBCC_8"/>
    <property type="match status" value="1"/>
</dbReference>
<dbReference type="Proteomes" id="UP000027064">
    <property type="component" value="Unassembled WGS sequence"/>
</dbReference>
<dbReference type="InterPro" id="IPR005031">
    <property type="entry name" value="COQ10_START"/>
</dbReference>
<dbReference type="AlphaFoldDB" id="A0A066WNQ4"/>
<dbReference type="RefSeq" id="WP_035659045.1">
    <property type="nucleotide sequence ID" value="NZ_JNCA01000013.1"/>
</dbReference>
<dbReference type="InterPro" id="IPR021309">
    <property type="entry name" value="YgaP-like_TM"/>
</dbReference>
<organism evidence="4 5">
    <name type="scientific">Flavobacterium seoulense</name>
    <dbReference type="NCBI Taxonomy" id="1492738"/>
    <lineage>
        <taxon>Bacteria</taxon>
        <taxon>Pseudomonadati</taxon>
        <taxon>Bacteroidota</taxon>
        <taxon>Flavobacteriia</taxon>
        <taxon>Flavobacteriales</taxon>
        <taxon>Flavobacteriaceae</taxon>
        <taxon>Flavobacterium</taxon>
    </lineage>
</organism>
<evidence type="ECO:0000259" key="3">
    <source>
        <dbReference type="Pfam" id="PF11127"/>
    </source>
</evidence>
<evidence type="ECO:0000256" key="1">
    <source>
        <dbReference type="ARBA" id="ARBA00008918"/>
    </source>
</evidence>
<dbReference type="EMBL" id="JNCA01000013">
    <property type="protein sequence ID" value="KDN55466.1"/>
    <property type="molecule type" value="Genomic_DNA"/>
</dbReference>